<feature type="domain" description="Periplasmic binding protein" evidence="3">
    <location>
        <begin position="72"/>
        <end position="326"/>
    </location>
</feature>
<evidence type="ECO:0000259" key="3">
    <source>
        <dbReference type="Pfam" id="PF13407"/>
    </source>
</evidence>
<dbReference type="InterPro" id="IPR028082">
    <property type="entry name" value="Peripla_BP_I"/>
</dbReference>
<dbReference type="PANTHER" id="PTHR30036">
    <property type="entry name" value="D-XYLOSE-BINDING PERIPLASMIC PROTEIN"/>
    <property type="match status" value="1"/>
</dbReference>
<dbReference type="PANTHER" id="PTHR30036:SF7">
    <property type="entry name" value="ABC TRANSPORTER PERIPLASMIC-BINDING PROTEIN YPHF"/>
    <property type="match status" value="1"/>
</dbReference>
<sequence>MAPRDKGVPVSSRTSRTVLRSIVAVATATTVLALSACGAVTAPDSGGPDGEFKLAPHVQQRIDDGKPLRIKLSYHDPSLAFATPIGAGMKKAAEEFGVEAALIGPTGGDAAKQVSEIQTLLQQKAVDGLAVSSASSDALKPVIAQAHNAGVPVISFNTDNPDSEQLGFVGQDLKGSGKALAERLREDLGKDAKGKVVVFSVDTGAGWSHDRFGGFKEGLSGSGLEIVGPVNVGNEPSAAYNTVESTMSGQSGVVAIAGLDCCSTTAAGKWVAGAGKKESIAVGGFDLLPQTAEYLQKGVLDFTISQNPTEQGYQAVKVLHDFLDGGTEITGVNTGAQFVTRDNLDEATVEQ</sequence>
<evidence type="ECO:0000313" key="4">
    <source>
        <dbReference type="EMBL" id="QEU85036.1"/>
    </source>
</evidence>
<dbReference type="Pfam" id="PF13407">
    <property type="entry name" value="Peripla_BP_4"/>
    <property type="match status" value="1"/>
</dbReference>
<comment type="subcellular location">
    <subcellularLocation>
        <location evidence="1">Cell envelope</location>
    </subcellularLocation>
</comment>
<protein>
    <submittedName>
        <fullName evidence="4">LacI family transcriptional regulator</fullName>
    </submittedName>
</protein>
<evidence type="ECO:0000256" key="2">
    <source>
        <dbReference type="ARBA" id="ARBA00007639"/>
    </source>
</evidence>
<organism evidence="4 5">
    <name type="scientific">Streptomyces viridosporus T7A</name>
    <dbReference type="NCBI Taxonomy" id="665577"/>
    <lineage>
        <taxon>Bacteria</taxon>
        <taxon>Bacillati</taxon>
        <taxon>Actinomycetota</taxon>
        <taxon>Actinomycetes</taxon>
        <taxon>Kitasatosporales</taxon>
        <taxon>Streptomycetaceae</taxon>
        <taxon>Streptomyces</taxon>
    </lineage>
</organism>
<dbReference type="EMBL" id="CP023700">
    <property type="protein sequence ID" value="QEU85036.1"/>
    <property type="molecule type" value="Genomic_DNA"/>
</dbReference>
<keyword evidence="5" id="KW-1185">Reference proteome</keyword>
<reference evidence="4 5" key="1">
    <citation type="submission" date="2017-09" db="EMBL/GenBank/DDBJ databases">
        <authorList>
            <person name="Lee N."/>
            <person name="Cho B.-K."/>
        </authorList>
    </citation>
    <scope>NUCLEOTIDE SEQUENCE [LARGE SCALE GENOMIC DNA]</scope>
    <source>
        <strain evidence="4 5">ATCC 39115</strain>
    </source>
</reference>
<gene>
    <name evidence="4" type="ORF">CP969_10180</name>
</gene>
<name>A0ABX6ACM0_STRVD</name>
<evidence type="ECO:0000256" key="1">
    <source>
        <dbReference type="ARBA" id="ARBA00004196"/>
    </source>
</evidence>
<dbReference type="InterPro" id="IPR050555">
    <property type="entry name" value="Bact_Solute-Bind_Prot2"/>
</dbReference>
<dbReference type="InterPro" id="IPR025997">
    <property type="entry name" value="SBP_2_dom"/>
</dbReference>
<comment type="similarity">
    <text evidence="2">Belongs to the bacterial solute-binding protein 2 family.</text>
</comment>
<dbReference type="SUPFAM" id="SSF53822">
    <property type="entry name" value="Periplasmic binding protein-like I"/>
    <property type="match status" value="1"/>
</dbReference>
<accession>A0ABX6ACM0</accession>
<evidence type="ECO:0000313" key="5">
    <source>
        <dbReference type="Proteomes" id="UP000327143"/>
    </source>
</evidence>
<dbReference type="Proteomes" id="UP000327143">
    <property type="component" value="Chromosome"/>
</dbReference>
<proteinExistence type="inferred from homology"/>
<dbReference type="Gene3D" id="3.40.50.2300">
    <property type="match status" value="2"/>
</dbReference>